<dbReference type="AlphaFoldDB" id="A0A072UU75"/>
<evidence type="ECO:0000313" key="1">
    <source>
        <dbReference type="EMBL" id="KEH29405.1"/>
    </source>
</evidence>
<sequence>MTSNHESSLFNIDFNAEIFNQEIDNGDVQQQNSNEMHHLPDLNINVAQNIDLNIIPNSPLQFSFDLNVQPFDTCLSEDIQEYIDVGWEIDLAVDNCRDFGS</sequence>
<dbReference type="HOGENOM" id="CLU_2295868_0_0_1"/>
<keyword evidence="3" id="KW-1185">Reference proteome</keyword>
<reference evidence="1 3" key="1">
    <citation type="journal article" date="2011" name="Nature">
        <title>The Medicago genome provides insight into the evolution of rhizobial symbioses.</title>
        <authorList>
            <person name="Young N.D."/>
            <person name="Debelle F."/>
            <person name="Oldroyd G.E."/>
            <person name="Geurts R."/>
            <person name="Cannon S.B."/>
            <person name="Udvardi M.K."/>
            <person name="Benedito V.A."/>
            <person name="Mayer K.F."/>
            <person name="Gouzy J."/>
            <person name="Schoof H."/>
            <person name="Van de Peer Y."/>
            <person name="Proost S."/>
            <person name="Cook D.R."/>
            <person name="Meyers B.C."/>
            <person name="Spannagl M."/>
            <person name="Cheung F."/>
            <person name="De Mita S."/>
            <person name="Krishnakumar V."/>
            <person name="Gundlach H."/>
            <person name="Zhou S."/>
            <person name="Mudge J."/>
            <person name="Bharti A.K."/>
            <person name="Murray J.D."/>
            <person name="Naoumkina M.A."/>
            <person name="Rosen B."/>
            <person name="Silverstein K.A."/>
            <person name="Tang H."/>
            <person name="Rombauts S."/>
            <person name="Zhao P.X."/>
            <person name="Zhou P."/>
            <person name="Barbe V."/>
            <person name="Bardou P."/>
            <person name="Bechner M."/>
            <person name="Bellec A."/>
            <person name="Berger A."/>
            <person name="Berges H."/>
            <person name="Bidwell S."/>
            <person name="Bisseling T."/>
            <person name="Choisne N."/>
            <person name="Couloux A."/>
            <person name="Denny R."/>
            <person name="Deshpande S."/>
            <person name="Dai X."/>
            <person name="Doyle J.J."/>
            <person name="Dudez A.M."/>
            <person name="Farmer A.D."/>
            <person name="Fouteau S."/>
            <person name="Franken C."/>
            <person name="Gibelin C."/>
            <person name="Gish J."/>
            <person name="Goldstein S."/>
            <person name="Gonzalez A.J."/>
            <person name="Green P.J."/>
            <person name="Hallab A."/>
            <person name="Hartog M."/>
            <person name="Hua A."/>
            <person name="Humphray S.J."/>
            <person name="Jeong D.H."/>
            <person name="Jing Y."/>
            <person name="Jocker A."/>
            <person name="Kenton S.M."/>
            <person name="Kim D.J."/>
            <person name="Klee K."/>
            <person name="Lai H."/>
            <person name="Lang C."/>
            <person name="Lin S."/>
            <person name="Macmil S.L."/>
            <person name="Magdelenat G."/>
            <person name="Matthews L."/>
            <person name="McCorrison J."/>
            <person name="Monaghan E.L."/>
            <person name="Mun J.H."/>
            <person name="Najar F.Z."/>
            <person name="Nicholson C."/>
            <person name="Noirot C."/>
            <person name="O'Bleness M."/>
            <person name="Paule C.R."/>
            <person name="Poulain J."/>
            <person name="Prion F."/>
            <person name="Qin B."/>
            <person name="Qu C."/>
            <person name="Retzel E.F."/>
            <person name="Riddle C."/>
            <person name="Sallet E."/>
            <person name="Samain S."/>
            <person name="Samson N."/>
            <person name="Sanders I."/>
            <person name="Saurat O."/>
            <person name="Scarpelli C."/>
            <person name="Schiex T."/>
            <person name="Segurens B."/>
            <person name="Severin A.J."/>
            <person name="Sherrier D.J."/>
            <person name="Shi R."/>
            <person name="Sims S."/>
            <person name="Singer S.R."/>
            <person name="Sinharoy S."/>
            <person name="Sterck L."/>
            <person name="Viollet A."/>
            <person name="Wang B.B."/>
            <person name="Wang K."/>
            <person name="Wang M."/>
            <person name="Wang X."/>
            <person name="Warfsmann J."/>
            <person name="Weissenbach J."/>
            <person name="White D.D."/>
            <person name="White J.D."/>
            <person name="Wiley G.B."/>
            <person name="Wincker P."/>
            <person name="Xing Y."/>
            <person name="Yang L."/>
            <person name="Yao Z."/>
            <person name="Ying F."/>
            <person name="Zhai J."/>
            <person name="Zhou L."/>
            <person name="Zuber A."/>
            <person name="Denarie J."/>
            <person name="Dixon R.A."/>
            <person name="May G.D."/>
            <person name="Schwartz D.C."/>
            <person name="Rogers J."/>
            <person name="Quetier F."/>
            <person name="Town C.D."/>
            <person name="Roe B.A."/>
        </authorList>
    </citation>
    <scope>NUCLEOTIDE SEQUENCE [LARGE SCALE GENOMIC DNA]</scope>
    <source>
        <strain evidence="1">A17</strain>
        <strain evidence="2 3">cv. Jemalong A17</strain>
    </source>
</reference>
<protein>
    <submittedName>
        <fullName evidence="1 2">Uncharacterized protein</fullName>
    </submittedName>
</protein>
<dbReference type="Proteomes" id="UP000002051">
    <property type="component" value="Chromosome 4"/>
</dbReference>
<reference evidence="2" key="3">
    <citation type="submission" date="2015-04" db="UniProtKB">
        <authorList>
            <consortium name="EnsemblPlants"/>
        </authorList>
    </citation>
    <scope>IDENTIFICATION</scope>
    <source>
        <strain evidence="2">cv. Jemalong A17</strain>
    </source>
</reference>
<gene>
    <name evidence="1" type="ordered locus">MTR_4g036365</name>
</gene>
<dbReference type="EMBL" id="CM001220">
    <property type="protein sequence ID" value="KEH29405.1"/>
    <property type="molecule type" value="Genomic_DNA"/>
</dbReference>
<evidence type="ECO:0000313" key="3">
    <source>
        <dbReference type="Proteomes" id="UP000002051"/>
    </source>
</evidence>
<proteinExistence type="predicted"/>
<dbReference type="EnsemblPlants" id="KEH29405">
    <property type="protein sequence ID" value="KEH29405"/>
    <property type="gene ID" value="MTR_4g036365"/>
</dbReference>
<evidence type="ECO:0000313" key="2">
    <source>
        <dbReference type="EnsemblPlants" id="KEH29405"/>
    </source>
</evidence>
<organism evidence="1 3">
    <name type="scientific">Medicago truncatula</name>
    <name type="common">Barrel medic</name>
    <name type="synonym">Medicago tribuloides</name>
    <dbReference type="NCBI Taxonomy" id="3880"/>
    <lineage>
        <taxon>Eukaryota</taxon>
        <taxon>Viridiplantae</taxon>
        <taxon>Streptophyta</taxon>
        <taxon>Embryophyta</taxon>
        <taxon>Tracheophyta</taxon>
        <taxon>Spermatophyta</taxon>
        <taxon>Magnoliopsida</taxon>
        <taxon>eudicotyledons</taxon>
        <taxon>Gunneridae</taxon>
        <taxon>Pentapetalae</taxon>
        <taxon>rosids</taxon>
        <taxon>fabids</taxon>
        <taxon>Fabales</taxon>
        <taxon>Fabaceae</taxon>
        <taxon>Papilionoideae</taxon>
        <taxon>50 kb inversion clade</taxon>
        <taxon>NPAAA clade</taxon>
        <taxon>Hologalegina</taxon>
        <taxon>IRL clade</taxon>
        <taxon>Trifolieae</taxon>
        <taxon>Medicago</taxon>
    </lineage>
</organism>
<accession>A0A072UU75</accession>
<reference evidence="1 3" key="2">
    <citation type="journal article" date="2014" name="BMC Genomics">
        <title>An improved genome release (version Mt4.0) for the model legume Medicago truncatula.</title>
        <authorList>
            <person name="Tang H."/>
            <person name="Krishnakumar V."/>
            <person name="Bidwell S."/>
            <person name="Rosen B."/>
            <person name="Chan A."/>
            <person name="Zhou S."/>
            <person name="Gentzbittel L."/>
            <person name="Childs K.L."/>
            <person name="Yandell M."/>
            <person name="Gundlach H."/>
            <person name="Mayer K.F."/>
            <person name="Schwartz D.C."/>
            <person name="Town C.D."/>
        </authorList>
    </citation>
    <scope>GENOME REANNOTATION</scope>
    <source>
        <strain evidence="1">A17</strain>
        <strain evidence="2 3">cv. Jemalong A17</strain>
    </source>
</reference>
<name>A0A072UU75_MEDTR</name>